<feature type="signal peptide" evidence="4">
    <location>
        <begin position="1"/>
        <end position="30"/>
    </location>
</feature>
<dbReference type="AlphaFoldDB" id="F0X7G2"/>
<keyword evidence="1" id="KW-0175">Coiled coil</keyword>
<dbReference type="InParanoid" id="F0X7G2"/>
<organism evidence="6">
    <name type="scientific">Grosmannia clavigera (strain kw1407 / UAMH 11150)</name>
    <name type="common">Blue stain fungus</name>
    <name type="synonym">Graphiocladiella clavigera</name>
    <dbReference type="NCBI Taxonomy" id="655863"/>
    <lineage>
        <taxon>Eukaryota</taxon>
        <taxon>Fungi</taxon>
        <taxon>Dikarya</taxon>
        <taxon>Ascomycota</taxon>
        <taxon>Pezizomycotina</taxon>
        <taxon>Sordariomycetes</taxon>
        <taxon>Sordariomycetidae</taxon>
        <taxon>Ophiostomatales</taxon>
        <taxon>Ophiostomataceae</taxon>
        <taxon>Leptographium</taxon>
    </lineage>
</organism>
<evidence type="ECO:0000256" key="3">
    <source>
        <dbReference type="SAM" id="Phobius"/>
    </source>
</evidence>
<dbReference type="EMBL" id="GL629729">
    <property type="protein sequence ID" value="EFX06190.1"/>
    <property type="molecule type" value="Genomic_DNA"/>
</dbReference>
<dbReference type="eggNOG" id="ENOG502RJJQ">
    <property type="taxonomic scope" value="Eukaryota"/>
</dbReference>
<feature type="compositionally biased region" description="Polar residues" evidence="2">
    <location>
        <begin position="373"/>
        <end position="382"/>
    </location>
</feature>
<feature type="coiled-coil region" evidence="1">
    <location>
        <begin position="187"/>
        <end position="221"/>
    </location>
</feature>
<dbReference type="RefSeq" id="XP_014175672.1">
    <property type="nucleotide sequence ID" value="XM_014320197.1"/>
</dbReference>
<name>F0X7G2_GROCL</name>
<feature type="region of interest" description="Disordered" evidence="2">
    <location>
        <begin position="540"/>
        <end position="589"/>
    </location>
</feature>
<feature type="chain" id="PRO_5003260209" evidence="4">
    <location>
        <begin position="31"/>
        <end position="589"/>
    </location>
</feature>
<evidence type="ECO:0000256" key="4">
    <source>
        <dbReference type="SAM" id="SignalP"/>
    </source>
</evidence>
<protein>
    <submittedName>
        <fullName evidence="5">Uncharacterized protein</fullName>
    </submittedName>
</protein>
<keyword evidence="3" id="KW-1133">Transmembrane helix</keyword>
<keyword evidence="4" id="KW-0732">Signal</keyword>
<dbReference type="GeneID" id="25979953"/>
<feature type="transmembrane region" description="Helical" evidence="3">
    <location>
        <begin position="319"/>
        <end position="341"/>
    </location>
</feature>
<reference evidence="5 6" key="1">
    <citation type="journal article" date="2011" name="Proc. Natl. Acad. Sci. U.S.A.">
        <title>Genome and transcriptome analyses of the mountain pine beetle-fungal symbiont Grosmannia clavigera, a lodgepole pine pathogen.</title>
        <authorList>
            <person name="DiGuistini S."/>
            <person name="Wang Y."/>
            <person name="Liao N.Y."/>
            <person name="Taylor G."/>
            <person name="Tanguay P."/>
            <person name="Feau N."/>
            <person name="Henrissat B."/>
            <person name="Chan S.K."/>
            <person name="Hesse-Orce U."/>
            <person name="Alamouti S.M."/>
            <person name="Tsui C.K.M."/>
            <person name="Docking R.T."/>
            <person name="Levasseur A."/>
            <person name="Haridas S."/>
            <person name="Robertson G."/>
            <person name="Birol I."/>
            <person name="Holt R.A."/>
            <person name="Marra M.A."/>
            <person name="Hamelin R.C."/>
            <person name="Hirst M."/>
            <person name="Jones S.J.M."/>
            <person name="Bohlmann J."/>
            <person name="Breuil C."/>
        </authorList>
    </citation>
    <scope>NUCLEOTIDE SEQUENCE [LARGE SCALE GENOMIC DNA]</scope>
    <source>
        <strain evidence="6">kw1407 / UAMH 11150</strain>
    </source>
</reference>
<keyword evidence="3" id="KW-0472">Membrane</keyword>
<evidence type="ECO:0000256" key="2">
    <source>
        <dbReference type="SAM" id="MobiDB-lite"/>
    </source>
</evidence>
<proteinExistence type="predicted"/>
<feature type="region of interest" description="Disordered" evidence="2">
    <location>
        <begin position="86"/>
        <end position="105"/>
    </location>
</feature>
<feature type="compositionally biased region" description="Polar residues" evidence="2">
    <location>
        <begin position="411"/>
        <end position="432"/>
    </location>
</feature>
<evidence type="ECO:0000313" key="5">
    <source>
        <dbReference type="EMBL" id="EFX06190.1"/>
    </source>
</evidence>
<keyword evidence="3" id="KW-0812">Transmembrane</keyword>
<keyword evidence="6" id="KW-1185">Reference proteome</keyword>
<sequence>MTKQRRPCRRAAILWLPFLLMASAANPTLANGLDIGEAAQPVPPIPRTAESDASRIGQLVRRLIAVGPDIIAADVPEQRRQIVRALEQDQEEREESRRKKEKRRVPAAAAAAAAAAAVTERAPIQTAAPTYPVTMLVARQNDGQVAALSAQIQSLSLASSAVSQASRLVSQTSQQLAQQVTQLSQSTDQLSQSIRQLQQTSQQLQQSAQQASQSAQQASQLAQQASQSAQQASQSATSAIIAAQASAASSASSAIALSLASLSSSVSRVIASASASAVNIASLASNQVQSAKADATFARADAATQVKHSQGTSVSVTQVALAVVVTFVGSVLLTALGFYLVTRCSRKGRRLNHRSAGYPRDLKLQNPPAGPYSSRTGYNSNDINDDEQRLNPSGNGGGSGANGRNSQQSSLYSRNSMQQSSTNAGFGSTAINSPPPPRRKDTINSAGGVRGRSMTSFSLFPKTQTPVGLSGEAIGIAVGSRDTLDMTPALRGDVGEASSPMYKTATIVTLAQVKKSGNNLTRPPPSLQQWLRQETMRPIGTGDEEMSTSWPFERNQQQPQTMRKQSVGAGGVNPGKVMQPGGPLPLRDS</sequence>
<gene>
    <name evidence="5" type="ORF">CMQ_6511</name>
</gene>
<evidence type="ECO:0000256" key="1">
    <source>
        <dbReference type="SAM" id="Coils"/>
    </source>
</evidence>
<feature type="compositionally biased region" description="Polar residues" evidence="2">
    <location>
        <begin position="547"/>
        <end position="564"/>
    </location>
</feature>
<dbReference type="Proteomes" id="UP000007796">
    <property type="component" value="Unassembled WGS sequence"/>
</dbReference>
<accession>F0X7G2</accession>
<feature type="compositionally biased region" description="Polar residues" evidence="2">
    <location>
        <begin position="453"/>
        <end position="462"/>
    </location>
</feature>
<evidence type="ECO:0000313" key="6">
    <source>
        <dbReference type="Proteomes" id="UP000007796"/>
    </source>
</evidence>
<feature type="region of interest" description="Disordered" evidence="2">
    <location>
        <begin position="352"/>
        <end position="462"/>
    </location>
</feature>
<dbReference type="HOGENOM" id="CLU_036930_0_0_1"/>